<evidence type="ECO:0000256" key="2">
    <source>
        <dbReference type="ARBA" id="ARBA00022475"/>
    </source>
</evidence>
<dbReference type="RefSeq" id="WP_039242900.1">
    <property type="nucleotide sequence ID" value="NZ_BDDW01000007.1"/>
</dbReference>
<evidence type="ECO:0000256" key="4">
    <source>
        <dbReference type="ARBA" id="ARBA00022679"/>
    </source>
</evidence>
<keyword evidence="12" id="KW-1185">Reference proteome</keyword>
<evidence type="ECO:0000256" key="9">
    <source>
        <dbReference type="ARBA" id="ARBA00040345"/>
    </source>
</evidence>
<dbReference type="PANTHER" id="PTHR43646">
    <property type="entry name" value="GLYCOSYLTRANSFERASE"/>
    <property type="match status" value="1"/>
</dbReference>
<keyword evidence="5" id="KW-0472">Membrane</keyword>
<keyword evidence="4" id="KW-0808">Transferase</keyword>
<evidence type="ECO:0000256" key="5">
    <source>
        <dbReference type="ARBA" id="ARBA00023136"/>
    </source>
</evidence>
<evidence type="ECO:0000256" key="7">
    <source>
        <dbReference type="ARBA" id="ARBA00037904"/>
    </source>
</evidence>
<comment type="similarity">
    <text evidence="8">Belongs to the glycosyltransferase 2 family. CrtQ subfamily.</text>
</comment>
<dbReference type="SUPFAM" id="SSF53448">
    <property type="entry name" value="Nucleotide-diphospho-sugar transferases"/>
    <property type="match status" value="1"/>
</dbReference>
<comment type="subcellular location">
    <subcellularLocation>
        <location evidence="1">Cell membrane</location>
    </subcellularLocation>
</comment>
<dbReference type="Proteomes" id="UP001244563">
    <property type="component" value="Unassembled WGS sequence"/>
</dbReference>
<comment type="pathway">
    <text evidence="7">Carotenoid biosynthesis; staphyloxanthin biosynthesis; staphyloxanthin from farnesyl diphosphate: step 4/5.</text>
</comment>
<reference evidence="11 12" key="1">
    <citation type="submission" date="2023-07" db="EMBL/GenBank/DDBJ databases">
        <title>Sorghum-associated microbial communities from plants grown in Nebraska, USA.</title>
        <authorList>
            <person name="Schachtman D."/>
        </authorList>
    </citation>
    <scope>NUCLEOTIDE SEQUENCE [LARGE SCALE GENOMIC DNA]</scope>
    <source>
        <strain evidence="11 12">CC523</strain>
    </source>
</reference>
<dbReference type="InterPro" id="IPR001173">
    <property type="entry name" value="Glyco_trans_2-like"/>
</dbReference>
<evidence type="ECO:0000256" key="6">
    <source>
        <dbReference type="ARBA" id="ARBA00037281"/>
    </source>
</evidence>
<gene>
    <name evidence="11" type="ORF">J2T10_002289</name>
</gene>
<feature type="domain" description="Glycosyltransferase 2-like" evidence="10">
    <location>
        <begin position="14"/>
        <end position="168"/>
    </location>
</feature>
<comment type="caution">
    <text evidence="11">The sequence shown here is derived from an EMBL/GenBank/DDBJ whole genome shotgun (WGS) entry which is preliminary data.</text>
</comment>
<keyword evidence="3" id="KW-0328">Glycosyltransferase</keyword>
<sequence length="248" mass="26612">MTDPAPQGIRDVAVVVPAHNEDQHIGKALSALRAAADALNKARPDIRLRMTVVLDSCTDRSAEITAAYVAGDARLSLIEVALRSTGASRGFGFRSALAACHPINAGDLWLANTDADSAVPENWLVRQVELADNGADAILGSVEPDPDDVDPAVLRRWLELHPFRENHQHIYGANFGVRGSAYLAVGGFPMLRAHEDRVLVERLRSRGFQVVATDSIRVLTSGRTHARAPEGFAAYLRALGAELPAVTG</sequence>
<evidence type="ECO:0000313" key="11">
    <source>
        <dbReference type="EMBL" id="MDQ0102636.1"/>
    </source>
</evidence>
<name>A0ABT9TLV5_PAENI</name>
<dbReference type="GeneID" id="84019451"/>
<keyword evidence="2" id="KW-1003">Cell membrane</keyword>
<evidence type="ECO:0000259" key="10">
    <source>
        <dbReference type="Pfam" id="PF00535"/>
    </source>
</evidence>
<evidence type="ECO:0000256" key="1">
    <source>
        <dbReference type="ARBA" id="ARBA00004236"/>
    </source>
</evidence>
<dbReference type="PANTHER" id="PTHR43646:SF2">
    <property type="entry name" value="GLYCOSYLTRANSFERASE 2-LIKE DOMAIN-CONTAINING PROTEIN"/>
    <property type="match status" value="1"/>
</dbReference>
<evidence type="ECO:0000256" key="8">
    <source>
        <dbReference type="ARBA" id="ARBA00038120"/>
    </source>
</evidence>
<evidence type="ECO:0000313" key="12">
    <source>
        <dbReference type="Proteomes" id="UP001244563"/>
    </source>
</evidence>
<dbReference type="Pfam" id="PF00535">
    <property type="entry name" value="Glycos_transf_2"/>
    <property type="match status" value="1"/>
</dbReference>
<accession>A0ABT9TLV5</accession>
<evidence type="ECO:0000256" key="3">
    <source>
        <dbReference type="ARBA" id="ARBA00022676"/>
    </source>
</evidence>
<organism evidence="11 12">
    <name type="scientific">Paenarthrobacter nicotinovorans</name>
    <name type="common">Arthrobacter nicotinovorans</name>
    <dbReference type="NCBI Taxonomy" id="29320"/>
    <lineage>
        <taxon>Bacteria</taxon>
        <taxon>Bacillati</taxon>
        <taxon>Actinomycetota</taxon>
        <taxon>Actinomycetes</taxon>
        <taxon>Micrococcales</taxon>
        <taxon>Micrococcaceae</taxon>
        <taxon>Paenarthrobacter</taxon>
    </lineage>
</organism>
<dbReference type="EMBL" id="JAUSSW010000005">
    <property type="protein sequence ID" value="MDQ0102636.1"/>
    <property type="molecule type" value="Genomic_DNA"/>
</dbReference>
<protein>
    <recommendedName>
        <fullName evidence="9">4,4'-diaponeurosporenoate glycosyltransferase</fullName>
    </recommendedName>
</protein>
<proteinExistence type="inferred from homology"/>
<dbReference type="InterPro" id="IPR029044">
    <property type="entry name" value="Nucleotide-diphossugar_trans"/>
</dbReference>
<comment type="function">
    <text evidence="6">Catalyzes the glycosylation of 4,4'-diaponeurosporenoate, i.e. the esterification of glucose at the C1'' position with the carboxyl group of 4,4'-diaponeurosporenic acid, to form glycosyl-4,4'-diaponeurosporenoate. This is a step in the biosynthesis of staphyloxanthin, an orange pigment present in most staphylococci strains.</text>
</comment>
<dbReference type="Gene3D" id="3.90.550.10">
    <property type="entry name" value="Spore Coat Polysaccharide Biosynthesis Protein SpsA, Chain A"/>
    <property type="match status" value="1"/>
</dbReference>